<keyword evidence="3" id="KW-1185">Reference proteome</keyword>
<feature type="compositionally biased region" description="Polar residues" evidence="1">
    <location>
        <begin position="9"/>
        <end position="38"/>
    </location>
</feature>
<feature type="compositionally biased region" description="Basic and acidic residues" evidence="1">
    <location>
        <begin position="54"/>
        <end position="69"/>
    </location>
</feature>
<dbReference type="AlphaFoldDB" id="A0A151P7X5"/>
<organism evidence="2 3">
    <name type="scientific">Alligator mississippiensis</name>
    <name type="common">American alligator</name>
    <dbReference type="NCBI Taxonomy" id="8496"/>
    <lineage>
        <taxon>Eukaryota</taxon>
        <taxon>Metazoa</taxon>
        <taxon>Chordata</taxon>
        <taxon>Craniata</taxon>
        <taxon>Vertebrata</taxon>
        <taxon>Euteleostomi</taxon>
        <taxon>Archelosauria</taxon>
        <taxon>Archosauria</taxon>
        <taxon>Crocodylia</taxon>
        <taxon>Alligatoridae</taxon>
        <taxon>Alligatorinae</taxon>
        <taxon>Alligator</taxon>
    </lineage>
</organism>
<proteinExistence type="predicted"/>
<evidence type="ECO:0000313" key="3">
    <source>
        <dbReference type="Proteomes" id="UP000050525"/>
    </source>
</evidence>
<name>A0A151P7X5_ALLMI</name>
<evidence type="ECO:0000256" key="1">
    <source>
        <dbReference type="SAM" id="MobiDB-lite"/>
    </source>
</evidence>
<evidence type="ECO:0000313" key="2">
    <source>
        <dbReference type="EMBL" id="KYO45148.1"/>
    </source>
</evidence>
<reference evidence="2 3" key="1">
    <citation type="journal article" date="2012" name="Genome Biol.">
        <title>Sequencing three crocodilian genomes to illuminate the evolution of archosaurs and amniotes.</title>
        <authorList>
            <person name="St John J.A."/>
            <person name="Braun E.L."/>
            <person name="Isberg S.R."/>
            <person name="Miles L.G."/>
            <person name="Chong A.Y."/>
            <person name="Gongora J."/>
            <person name="Dalzell P."/>
            <person name="Moran C."/>
            <person name="Bed'hom B."/>
            <person name="Abzhanov A."/>
            <person name="Burgess S.C."/>
            <person name="Cooksey A.M."/>
            <person name="Castoe T.A."/>
            <person name="Crawford N.G."/>
            <person name="Densmore L.D."/>
            <person name="Drew J.C."/>
            <person name="Edwards S.V."/>
            <person name="Faircloth B.C."/>
            <person name="Fujita M.K."/>
            <person name="Greenwold M.J."/>
            <person name="Hoffmann F.G."/>
            <person name="Howard J.M."/>
            <person name="Iguchi T."/>
            <person name="Janes D.E."/>
            <person name="Khan S.Y."/>
            <person name="Kohno S."/>
            <person name="de Koning A.J."/>
            <person name="Lance S.L."/>
            <person name="McCarthy F.M."/>
            <person name="McCormack J.E."/>
            <person name="Merchant M.E."/>
            <person name="Peterson D.G."/>
            <person name="Pollock D.D."/>
            <person name="Pourmand N."/>
            <person name="Raney B.J."/>
            <person name="Roessler K.A."/>
            <person name="Sanford J.R."/>
            <person name="Sawyer R.H."/>
            <person name="Schmidt C.J."/>
            <person name="Triplett E.W."/>
            <person name="Tuberville T.D."/>
            <person name="Venegas-Anaya M."/>
            <person name="Howard J.T."/>
            <person name="Jarvis E.D."/>
            <person name="Guillette L.J.Jr."/>
            <person name="Glenn T.C."/>
            <person name="Green R.E."/>
            <person name="Ray D.A."/>
        </authorList>
    </citation>
    <scope>NUCLEOTIDE SEQUENCE [LARGE SCALE GENOMIC DNA]</scope>
    <source>
        <strain evidence="2">KSC_2009_1</strain>
    </source>
</reference>
<comment type="caution">
    <text evidence="2">The sequence shown here is derived from an EMBL/GenBank/DDBJ whole genome shotgun (WGS) entry which is preliminary data.</text>
</comment>
<accession>A0A151P7X5</accession>
<gene>
    <name evidence="2" type="ORF">Y1Q_0007433</name>
</gene>
<protein>
    <submittedName>
        <fullName evidence="2">Uncharacterized protein</fullName>
    </submittedName>
</protein>
<feature type="region of interest" description="Disordered" evidence="1">
    <location>
        <begin position="1"/>
        <end position="69"/>
    </location>
</feature>
<sequence>MLPYRHTSQHYPSQDSAAPFTAETQSAGTGPCSTQSLVATYGTPPKGRSGKPSTLEEDRTRELDARSWH</sequence>
<dbReference type="EMBL" id="AKHW03000635">
    <property type="protein sequence ID" value="KYO45148.1"/>
    <property type="molecule type" value="Genomic_DNA"/>
</dbReference>
<dbReference type="Proteomes" id="UP000050525">
    <property type="component" value="Unassembled WGS sequence"/>
</dbReference>